<feature type="non-terminal residue" evidence="1">
    <location>
        <position position="1"/>
    </location>
</feature>
<comment type="caution">
    <text evidence="1">The sequence shown here is derived from an EMBL/GenBank/DDBJ whole genome shotgun (WGS) entry which is preliminary data.</text>
</comment>
<dbReference type="Proteomes" id="UP000886501">
    <property type="component" value="Unassembled WGS sequence"/>
</dbReference>
<organism evidence="1 2">
    <name type="scientific">Thelephora ganbajun</name>
    <name type="common">Ganba fungus</name>
    <dbReference type="NCBI Taxonomy" id="370292"/>
    <lineage>
        <taxon>Eukaryota</taxon>
        <taxon>Fungi</taxon>
        <taxon>Dikarya</taxon>
        <taxon>Basidiomycota</taxon>
        <taxon>Agaricomycotina</taxon>
        <taxon>Agaricomycetes</taxon>
        <taxon>Thelephorales</taxon>
        <taxon>Thelephoraceae</taxon>
        <taxon>Thelephora</taxon>
    </lineage>
</organism>
<evidence type="ECO:0000313" key="2">
    <source>
        <dbReference type="Proteomes" id="UP000886501"/>
    </source>
</evidence>
<proteinExistence type="predicted"/>
<protein>
    <submittedName>
        <fullName evidence="1">Uncharacterized protein</fullName>
    </submittedName>
</protein>
<gene>
    <name evidence="1" type="ORF">BDM02DRAFT_3120060</name>
</gene>
<reference evidence="1" key="1">
    <citation type="submission" date="2019-10" db="EMBL/GenBank/DDBJ databases">
        <authorList>
            <consortium name="DOE Joint Genome Institute"/>
            <person name="Kuo A."/>
            <person name="Miyauchi S."/>
            <person name="Kiss E."/>
            <person name="Drula E."/>
            <person name="Kohler A."/>
            <person name="Sanchez-Garcia M."/>
            <person name="Andreopoulos B."/>
            <person name="Barry K.W."/>
            <person name="Bonito G."/>
            <person name="Buee M."/>
            <person name="Carver A."/>
            <person name="Chen C."/>
            <person name="Cichocki N."/>
            <person name="Clum A."/>
            <person name="Culley D."/>
            <person name="Crous P.W."/>
            <person name="Fauchery L."/>
            <person name="Girlanda M."/>
            <person name="Hayes R."/>
            <person name="Keri Z."/>
            <person name="Labutti K."/>
            <person name="Lipzen A."/>
            <person name="Lombard V."/>
            <person name="Magnuson J."/>
            <person name="Maillard F."/>
            <person name="Morin E."/>
            <person name="Murat C."/>
            <person name="Nolan M."/>
            <person name="Ohm R."/>
            <person name="Pangilinan J."/>
            <person name="Pereira M."/>
            <person name="Perotto S."/>
            <person name="Peter M."/>
            <person name="Riley R."/>
            <person name="Sitrit Y."/>
            <person name="Stielow B."/>
            <person name="Szollosi G."/>
            <person name="Zifcakova L."/>
            <person name="Stursova M."/>
            <person name="Spatafora J.W."/>
            <person name="Tedersoo L."/>
            <person name="Vaario L.-M."/>
            <person name="Yamada A."/>
            <person name="Yan M."/>
            <person name="Wang P."/>
            <person name="Xu J."/>
            <person name="Bruns T."/>
            <person name="Baldrian P."/>
            <person name="Vilgalys R."/>
            <person name="Henrissat B."/>
            <person name="Grigoriev I.V."/>
            <person name="Hibbett D."/>
            <person name="Nagy L.G."/>
            <person name="Martin F.M."/>
        </authorList>
    </citation>
    <scope>NUCLEOTIDE SEQUENCE</scope>
    <source>
        <strain evidence="1">P2</strain>
    </source>
</reference>
<sequence length="58" mass="6670">STSMSLEAFSVLTVRPILRPKRVDETSLVRNAWKHAEIRRTTNYPTFFSARVCSCELP</sequence>
<dbReference type="EMBL" id="MU118086">
    <property type="protein sequence ID" value="KAF9645578.1"/>
    <property type="molecule type" value="Genomic_DNA"/>
</dbReference>
<name>A0ACB6Z8G3_THEGA</name>
<keyword evidence="2" id="KW-1185">Reference proteome</keyword>
<accession>A0ACB6Z8G3</accession>
<evidence type="ECO:0000313" key="1">
    <source>
        <dbReference type="EMBL" id="KAF9645578.1"/>
    </source>
</evidence>
<reference evidence="1" key="2">
    <citation type="journal article" date="2020" name="Nat. Commun.">
        <title>Large-scale genome sequencing of mycorrhizal fungi provides insights into the early evolution of symbiotic traits.</title>
        <authorList>
            <person name="Miyauchi S."/>
            <person name="Kiss E."/>
            <person name="Kuo A."/>
            <person name="Drula E."/>
            <person name="Kohler A."/>
            <person name="Sanchez-Garcia M."/>
            <person name="Morin E."/>
            <person name="Andreopoulos B."/>
            <person name="Barry K.W."/>
            <person name="Bonito G."/>
            <person name="Buee M."/>
            <person name="Carver A."/>
            <person name="Chen C."/>
            <person name="Cichocki N."/>
            <person name="Clum A."/>
            <person name="Culley D."/>
            <person name="Crous P.W."/>
            <person name="Fauchery L."/>
            <person name="Girlanda M."/>
            <person name="Hayes R.D."/>
            <person name="Keri Z."/>
            <person name="LaButti K."/>
            <person name="Lipzen A."/>
            <person name="Lombard V."/>
            <person name="Magnuson J."/>
            <person name="Maillard F."/>
            <person name="Murat C."/>
            <person name="Nolan M."/>
            <person name="Ohm R.A."/>
            <person name="Pangilinan J."/>
            <person name="Pereira M.F."/>
            <person name="Perotto S."/>
            <person name="Peter M."/>
            <person name="Pfister S."/>
            <person name="Riley R."/>
            <person name="Sitrit Y."/>
            <person name="Stielow J.B."/>
            <person name="Szollosi G."/>
            <person name="Zifcakova L."/>
            <person name="Stursova M."/>
            <person name="Spatafora J.W."/>
            <person name="Tedersoo L."/>
            <person name="Vaario L.M."/>
            <person name="Yamada A."/>
            <person name="Yan M."/>
            <person name="Wang P."/>
            <person name="Xu J."/>
            <person name="Bruns T."/>
            <person name="Baldrian P."/>
            <person name="Vilgalys R."/>
            <person name="Dunand C."/>
            <person name="Henrissat B."/>
            <person name="Grigoriev I.V."/>
            <person name="Hibbett D."/>
            <person name="Nagy L.G."/>
            <person name="Martin F.M."/>
        </authorList>
    </citation>
    <scope>NUCLEOTIDE SEQUENCE</scope>
    <source>
        <strain evidence="1">P2</strain>
    </source>
</reference>